<accession>W7YIX7</accession>
<organism evidence="1 2">
    <name type="scientific">Saccharicrinis fermentans DSM 9555 = JCM 21142</name>
    <dbReference type="NCBI Taxonomy" id="869213"/>
    <lineage>
        <taxon>Bacteria</taxon>
        <taxon>Pseudomonadati</taxon>
        <taxon>Bacteroidota</taxon>
        <taxon>Bacteroidia</taxon>
        <taxon>Marinilabiliales</taxon>
        <taxon>Marinilabiliaceae</taxon>
        <taxon>Saccharicrinis</taxon>
    </lineage>
</organism>
<protein>
    <submittedName>
        <fullName evidence="1">Uncharacterized protein</fullName>
    </submittedName>
</protein>
<dbReference type="EMBL" id="BAMD01000010">
    <property type="protein sequence ID" value="GAF02484.1"/>
    <property type="molecule type" value="Genomic_DNA"/>
</dbReference>
<reference evidence="1 2" key="1">
    <citation type="journal article" date="2014" name="Genome Announc.">
        <title>Draft Genome Sequence of Cytophaga fermentans JCM 21142T, a Facultative Anaerobe Isolated from Marine Mud.</title>
        <authorList>
            <person name="Starns D."/>
            <person name="Oshima K."/>
            <person name="Suda W."/>
            <person name="Iino T."/>
            <person name="Yuki M."/>
            <person name="Inoue J."/>
            <person name="Kitamura K."/>
            <person name="Iida T."/>
            <person name="Darby A."/>
            <person name="Hattori M."/>
            <person name="Ohkuma M."/>
        </authorList>
    </citation>
    <scope>NUCLEOTIDE SEQUENCE [LARGE SCALE GENOMIC DNA]</scope>
    <source>
        <strain evidence="1 2">JCM 21142</strain>
    </source>
</reference>
<dbReference type="STRING" id="869213.GCA_000517085_02826"/>
<dbReference type="AlphaFoldDB" id="W7YIX7"/>
<evidence type="ECO:0000313" key="2">
    <source>
        <dbReference type="Proteomes" id="UP000019402"/>
    </source>
</evidence>
<sequence length="65" mass="7654">MADTLEMSLDELVYGQQNEKARVRIADNELLNLFKKTQDLPDDQKNTEIVTSFFEKNIIFLNLKY</sequence>
<proteinExistence type="predicted"/>
<dbReference type="Proteomes" id="UP000019402">
    <property type="component" value="Unassembled WGS sequence"/>
</dbReference>
<comment type="caution">
    <text evidence="1">The sequence shown here is derived from an EMBL/GenBank/DDBJ whole genome shotgun (WGS) entry which is preliminary data.</text>
</comment>
<evidence type="ECO:0000313" key="1">
    <source>
        <dbReference type="EMBL" id="GAF02484.1"/>
    </source>
</evidence>
<keyword evidence="2" id="KW-1185">Reference proteome</keyword>
<gene>
    <name evidence="1" type="ORF">JCM21142_31121</name>
</gene>
<name>W7YIX7_9BACT</name>